<reference evidence="1 2" key="1">
    <citation type="journal article" date="2016" name="Nat. Commun.">
        <title>Thousands of microbial genomes shed light on interconnected biogeochemical processes in an aquifer system.</title>
        <authorList>
            <person name="Anantharaman K."/>
            <person name="Brown C.T."/>
            <person name="Hug L.A."/>
            <person name="Sharon I."/>
            <person name="Castelle C.J."/>
            <person name="Probst A.J."/>
            <person name="Thomas B.C."/>
            <person name="Singh A."/>
            <person name="Wilkins M.J."/>
            <person name="Karaoz U."/>
            <person name="Brodie E.L."/>
            <person name="Williams K.H."/>
            <person name="Hubbard S.S."/>
            <person name="Banfield J.F."/>
        </authorList>
    </citation>
    <scope>NUCLEOTIDE SEQUENCE [LARGE SCALE GENOMIC DNA]</scope>
</reference>
<dbReference type="Proteomes" id="UP000176678">
    <property type="component" value="Unassembled WGS sequence"/>
</dbReference>
<dbReference type="Gene3D" id="3.40.50.1000">
    <property type="entry name" value="HAD superfamily/HAD-like"/>
    <property type="match status" value="1"/>
</dbReference>
<evidence type="ECO:0000313" key="1">
    <source>
        <dbReference type="EMBL" id="OGL89163.1"/>
    </source>
</evidence>
<dbReference type="NCBIfam" id="TIGR01549">
    <property type="entry name" value="HAD-SF-IA-v1"/>
    <property type="match status" value="1"/>
</dbReference>
<dbReference type="SFLD" id="SFLDG01129">
    <property type="entry name" value="C1.5:_HAD__Beta-PGM__Phosphata"/>
    <property type="match status" value="1"/>
</dbReference>
<evidence type="ECO:0000313" key="2">
    <source>
        <dbReference type="Proteomes" id="UP000176678"/>
    </source>
</evidence>
<dbReference type="InterPro" id="IPR036412">
    <property type="entry name" value="HAD-like_sf"/>
</dbReference>
<dbReference type="SFLD" id="SFLDS00003">
    <property type="entry name" value="Haloacid_Dehalogenase"/>
    <property type="match status" value="1"/>
</dbReference>
<dbReference type="InterPro" id="IPR006439">
    <property type="entry name" value="HAD-SF_hydro_IA"/>
</dbReference>
<dbReference type="PANTHER" id="PTHR43611">
    <property type="entry name" value="ALPHA-D-GLUCOSE 1-PHOSPHATE PHOSPHATASE"/>
    <property type="match status" value="1"/>
</dbReference>
<dbReference type="SUPFAM" id="SSF56784">
    <property type="entry name" value="HAD-like"/>
    <property type="match status" value="1"/>
</dbReference>
<dbReference type="InterPro" id="IPR023214">
    <property type="entry name" value="HAD_sf"/>
</dbReference>
<protein>
    <recommendedName>
        <fullName evidence="3">HAD family hydrolase</fullName>
    </recommendedName>
</protein>
<comment type="caution">
    <text evidence="1">The sequence shown here is derived from an EMBL/GenBank/DDBJ whole genome shotgun (WGS) entry which is preliminary data.</text>
</comment>
<dbReference type="STRING" id="1802410.A3H75_00820"/>
<dbReference type="AlphaFoldDB" id="A0A1F7VFD7"/>
<name>A0A1F7VFD7_9BACT</name>
<proteinExistence type="predicted"/>
<organism evidence="1 2">
    <name type="scientific">Candidatus Uhrbacteria bacterium RIFCSPLOWO2_02_FULL_51_9</name>
    <dbReference type="NCBI Taxonomy" id="1802410"/>
    <lineage>
        <taxon>Bacteria</taxon>
        <taxon>Candidatus Uhriibacteriota</taxon>
    </lineage>
</organism>
<gene>
    <name evidence="1" type="ORF">A3H75_00820</name>
</gene>
<dbReference type="EMBL" id="MGES01000012">
    <property type="protein sequence ID" value="OGL89163.1"/>
    <property type="molecule type" value="Genomic_DNA"/>
</dbReference>
<accession>A0A1F7VFD7</accession>
<evidence type="ECO:0008006" key="3">
    <source>
        <dbReference type="Google" id="ProtNLM"/>
    </source>
</evidence>
<dbReference type="Pfam" id="PF00702">
    <property type="entry name" value="Hydrolase"/>
    <property type="match status" value="1"/>
</dbReference>
<dbReference type="PANTHER" id="PTHR43611:SF3">
    <property type="entry name" value="FLAVIN MONONUCLEOTIDE HYDROLASE 1, CHLOROPLATIC"/>
    <property type="match status" value="1"/>
</dbReference>
<dbReference type="NCBIfam" id="TIGR01509">
    <property type="entry name" value="HAD-SF-IA-v3"/>
    <property type="match status" value="1"/>
</dbReference>
<sequence>MKNFRAIGFDWGGVILQYPGGSFNDAAATFLGIEKEVFRNAYFLHNHLVNKGSNTVDFAHADDMWRAILQELGKEKELAGFMGFVKNLPKGYIDRRMLDLVLSLRKSGFRVGLLSNGSRSGAEEFRKEGYDTFFDVALFSGDIDYMKPEQESFLKLASALNVNIHELIFVDDSKKSLETAEEVGYEPVLFTDYDALLVQLKNLGITLS</sequence>